<reference evidence="2 3" key="1">
    <citation type="submission" date="2019-06" db="EMBL/GenBank/DDBJ databases">
        <title>Sequencing the genomes of 1000 actinobacteria strains.</title>
        <authorList>
            <person name="Klenk H.-P."/>
        </authorList>
    </citation>
    <scope>NUCLEOTIDE SEQUENCE [LARGE SCALE GENOMIC DNA]</scope>
    <source>
        <strain evidence="2 3">DSM 41695</strain>
    </source>
</reference>
<dbReference type="PANTHER" id="PTHR44846:SF17">
    <property type="entry name" value="GNTR-FAMILY TRANSCRIPTIONAL REGULATOR"/>
    <property type="match status" value="1"/>
</dbReference>
<dbReference type="InterPro" id="IPR028978">
    <property type="entry name" value="Chorismate_lyase_/UTRA_dom_sf"/>
</dbReference>
<dbReference type="RefSeq" id="WP_145872452.1">
    <property type="nucleotide sequence ID" value="NZ_BNCE01000054.1"/>
</dbReference>
<dbReference type="EMBL" id="VIWV01000003">
    <property type="protein sequence ID" value="TWF73905.1"/>
    <property type="molecule type" value="Genomic_DNA"/>
</dbReference>
<evidence type="ECO:0000259" key="1">
    <source>
        <dbReference type="SMART" id="SM00866"/>
    </source>
</evidence>
<keyword evidence="3" id="KW-1185">Reference proteome</keyword>
<dbReference type="GO" id="GO:0003677">
    <property type="term" value="F:DNA binding"/>
    <property type="evidence" value="ECO:0007669"/>
    <property type="project" value="InterPro"/>
</dbReference>
<dbReference type="PANTHER" id="PTHR44846">
    <property type="entry name" value="MANNOSYL-D-GLYCERATE TRANSPORT/METABOLISM SYSTEM REPRESSOR MNGR-RELATED"/>
    <property type="match status" value="1"/>
</dbReference>
<dbReference type="Proteomes" id="UP000316603">
    <property type="component" value="Unassembled WGS sequence"/>
</dbReference>
<dbReference type="SUPFAM" id="SSF64288">
    <property type="entry name" value="Chorismate lyase-like"/>
    <property type="match status" value="1"/>
</dbReference>
<dbReference type="InterPro" id="IPR011663">
    <property type="entry name" value="UTRA"/>
</dbReference>
<dbReference type="GO" id="GO:0045892">
    <property type="term" value="P:negative regulation of DNA-templated transcription"/>
    <property type="evidence" value="ECO:0007669"/>
    <property type="project" value="TreeGrafter"/>
</dbReference>
<sequence>MPSNSIDSTGTILRDARTRYTTGQREEDGAHGAFDAELRRTGRTPRTEVSVSRVAAPADVAELLGSNDAVVVRSREMFDGDRLVQLAKTYIPVDVAEAAGIEQVDTGVGGIISRMKEAGFDQGDTAVEDVELRPATQEEASRLGLAEGESVMTITHVGFTAEGRVVEVTQHVLSKGWKLRFAVPLA</sequence>
<evidence type="ECO:0000313" key="2">
    <source>
        <dbReference type="EMBL" id="TWF73905.1"/>
    </source>
</evidence>
<feature type="domain" description="UbiC transcription regulator-associated" evidence="1">
    <location>
        <begin position="40"/>
        <end position="180"/>
    </location>
</feature>
<dbReference type="SMART" id="SM00866">
    <property type="entry name" value="UTRA"/>
    <property type="match status" value="1"/>
</dbReference>
<organism evidence="2 3">
    <name type="scientific">Streptomyces capillispiralis</name>
    <dbReference type="NCBI Taxonomy" id="68182"/>
    <lineage>
        <taxon>Bacteria</taxon>
        <taxon>Bacillati</taxon>
        <taxon>Actinomycetota</taxon>
        <taxon>Actinomycetes</taxon>
        <taxon>Kitasatosporales</taxon>
        <taxon>Streptomycetaceae</taxon>
        <taxon>Streptomyces</taxon>
    </lineage>
</organism>
<evidence type="ECO:0000313" key="3">
    <source>
        <dbReference type="Proteomes" id="UP000316603"/>
    </source>
</evidence>
<dbReference type="AlphaFoldDB" id="A0A561SGA7"/>
<comment type="caution">
    <text evidence="2">The sequence shown here is derived from an EMBL/GenBank/DDBJ whole genome shotgun (WGS) entry which is preliminary data.</text>
</comment>
<accession>A0A561SGA7</accession>
<proteinExistence type="predicted"/>
<dbReference type="OrthoDB" id="4147335at2"/>
<name>A0A561SGA7_9ACTN</name>
<dbReference type="Gene3D" id="3.40.1410.10">
    <property type="entry name" value="Chorismate lyase-like"/>
    <property type="match status" value="1"/>
</dbReference>
<dbReference type="InterPro" id="IPR050679">
    <property type="entry name" value="Bact_HTH_transcr_reg"/>
</dbReference>
<dbReference type="Pfam" id="PF07702">
    <property type="entry name" value="UTRA"/>
    <property type="match status" value="1"/>
</dbReference>
<gene>
    <name evidence="2" type="ORF">FHX78_1324</name>
</gene>
<protein>
    <submittedName>
        <fullName evidence="2">GntR family transcriptional regulator</fullName>
    </submittedName>
</protein>